<dbReference type="InterPro" id="IPR010666">
    <property type="entry name" value="Znf_GRF"/>
</dbReference>
<evidence type="ECO:0000256" key="3">
    <source>
        <dbReference type="ARBA" id="ARBA00022833"/>
    </source>
</evidence>
<evidence type="ECO:0000313" key="7">
    <source>
        <dbReference type="Proteomes" id="UP000489600"/>
    </source>
</evidence>
<evidence type="ECO:0000256" key="4">
    <source>
        <dbReference type="PROSITE-ProRule" id="PRU01343"/>
    </source>
</evidence>
<gene>
    <name evidence="6" type="ORF">ANE_LOCUS16917</name>
</gene>
<evidence type="ECO:0000259" key="5">
    <source>
        <dbReference type="PROSITE" id="PS51999"/>
    </source>
</evidence>
<dbReference type="Proteomes" id="UP000489600">
    <property type="component" value="Unassembled WGS sequence"/>
</dbReference>
<evidence type="ECO:0000256" key="2">
    <source>
        <dbReference type="ARBA" id="ARBA00022771"/>
    </source>
</evidence>
<reference evidence="6" key="1">
    <citation type="submission" date="2019-07" db="EMBL/GenBank/DDBJ databases">
        <authorList>
            <person name="Dittberner H."/>
        </authorList>
    </citation>
    <scope>NUCLEOTIDE SEQUENCE [LARGE SCALE GENOMIC DNA]</scope>
</reference>
<evidence type="ECO:0000256" key="1">
    <source>
        <dbReference type="ARBA" id="ARBA00022723"/>
    </source>
</evidence>
<keyword evidence="7" id="KW-1185">Reference proteome</keyword>
<feature type="domain" description="GRF-type" evidence="5">
    <location>
        <begin position="21"/>
        <end position="63"/>
    </location>
</feature>
<dbReference type="EMBL" id="CABITT030000005">
    <property type="protein sequence ID" value="VVB06473.1"/>
    <property type="molecule type" value="Genomic_DNA"/>
</dbReference>
<keyword evidence="2 4" id="KW-0863">Zinc-finger</keyword>
<keyword evidence="3" id="KW-0862">Zinc</keyword>
<name>A0A565BYJ4_9BRAS</name>
<sequence length="88" mass="10177">MSNISSGSTRSSYVRGIPSRCTCGKPTTILKSTTEKNPRRKFYRCRALTDRAFGRVFKWAKESQLEEFDVLLEKQESIVDDIEKNRKV</sequence>
<accession>A0A565BYJ4</accession>
<protein>
    <recommendedName>
        <fullName evidence="5">GRF-type domain-containing protein</fullName>
    </recommendedName>
</protein>
<keyword evidence="1" id="KW-0479">Metal-binding</keyword>
<organism evidence="6 7">
    <name type="scientific">Arabis nemorensis</name>
    <dbReference type="NCBI Taxonomy" id="586526"/>
    <lineage>
        <taxon>Eukaryota</taxon>
        <taxon>Viridiplantae</taxon>
        <taxon>Streptophyta</taxon>
        <taxon>Embryophyta</taxon>
        <taxon>Tracheophyta</taxon>
        <taxon>Spermatophyta</taxon>
        <taxon>Magnoliopsida</taxon>
        <taxon>eudicotyledons</taxon>
        <taxon>Gunneridae</taxon>
        <taxon>Pentapetalae</taxon>
        <taxon>rosids</taxon>
        <taxon>malvids</taxon>
        <taxon>Brassicales</taxon>
        <taxon>Brassicaceae</taxon>
        <taxon>Arabideae</taxon>
        <taxon>Arabis</taxon>
    </lineage>
</organism>
<dbReference type="PROSITE" id="PS51999">
    <property type="entry name" value="ZF_GRF"/>
    <property type="match status" value="1"/>
</dbReference>
<evidence type="ECO:0000313" key="6">
    <source>
        <dbReference type="EMBL" id="VVB06473.1"/>
    </source>
</evidence>
<comment type="caution">
    <text evidence="6">The sequence shown here is derived from an EMBL/GenBank/DDBJ whole genome shotgun (WGS) entry which is preliminary data.</text>
</comment>
<dbReference type="OrthoDB" id="1068153at2759"/>
<dbReference type="AlphaFoldDB" id="A0A565BYJ4"/>
<dbReference type="GO" id="GO:0008270">
    <property type="term" value="F:zinc ion binding"/>
    <property type="evidence" value="ECO:0007669"/>
    <property type="project" value="UniProtKB-KW"/>
</dbReference>
<proteinExistence type="predicted"/>